<keyword evidence="1 4" id="KW-0808">Transferase</keyword>
<dbReference type="SUPFAM" id="SSF55729">
    <property type="entry name" value="Acyl-CoA N-acyltransferases (Nat)"/>
    <property type="match status" value="1"/>
</dbReference>
<evidence type="ECO:0000313" key="5">
    <source>
        <dbReference type="Proteomes" id="UP000252558"/>
    </source>
</evidence>
<dbReference type="Proteomes" id="UP000252558">
    <property type="component" value="Unassembled WGS sequence"/>
</dbReference>
<dbReference type="Pfam" id="PF13508">
    <property type="entry name" value="Acetyltransf_7"/>
    <property type="match status" value="1"/>
</dbReference>
<evidence type="ECO:0000256" key="1">
    <source>
        <dbReference type="ARBA" id="ARBA00022679"/>
    </source>
</evidence>
<dbReference type="CDD" id="cd04301">
    <property type="entry name" value="NAT_SF"/>
    <property type="match status" value="1"/>
</dbReference>
<evidence type="ECO:0000259" key="3">
    <source>
        <dbReference type="PROSITE" id="PS51186"/>
    </source>
</evidence>
<keyword evidence="5" id="KW-1185">Reference proteome</keyword>
<dbReference type="InterPro" id="IPR000182">
    <property type="entry name" value="GNAT_dom"/>
</dbReference>
<sequence length="144" mass="16338">MKTEIRHYREQDISEILDIFEAASRVGHPFVSEEFIQQERHNVEQLYLPNADTWVVLADGNVAGFISLIGNEVGGLFVDPKFHGHGLGRALMEKAQALHGDLLVQVFKENSVGRYFYHRYGFQLVEETIFEQTGDALLKLAFSA</sequence>
<gene>
    <name evidence="4" type="ORF">DU002_19120</name>
</gene>
<dbReference type="PANTHER" id="PTHR43800">
    <property type="entry name" value="PEPTIDYL-LYSINE N-ACETYLTRANSFERASE YJAB"/>
    <property type="match status" value="1"/>
</dbReference>
<dbReference type="GO" id="GO:0016747">
    <property type="term" value="F:acyltransferase activity, transferring groups other than amino-acyl groups"/>
    <property type="evidence" value="ECO:0007669"/>
    <property type="project" value="InterPro"/>
</dbReference>
<evidence type="ECO:0000313" key="4">
    <source>
        <dbReference type="EMBL" id="RCU42882.1"/>
    </source>
</evidence>
<dbReference type="InterPro" id="IPR016181">
    <property type="entry name" value="Acyl_CoA_acyltransferase"/>
</dbReference>
<dbReference type="EMBL" id="QPID01000020">
    <property type="protein sequence ID" value="RCU42882.1"/>
    <property type="molecule type" value="Genomic_DNA"/>
</dbReference>
<name>A0A368MXD6_9GAMM</name>
<dbReference type="OrthoDB" id="336415at2"/>
<feature type="domain" description="N-acetyltransferase" evidence="3">
    <location>
        <begin position="3"/>
        <end position="144"/>
    </location>
</feature>
<dbReference type="Gene3D" id="3.40.630.30">
    <property type="match status" value="1"/>
</dbReference>
<comment type="caution">
    <text evidence="4">The sequence shown here is derived from an EMBL/GenBank/DDBJ whole genome shotgun (WGS) entry which is preliminary data.</text>
</comment>
<proteinExistence type="predicted"/>
<organism evidence="4 5">
    <name type="scientific">Corallincola holothuriorum</name>
    <dbReference type="NCBI Taxonomy" id="2282215"/>
    <lineage>
        <taxon>Bacteria</taxon>
        <taxon>Pseudomonadati</taxon>
        <taxon>Pseudomonadota</taxon>
        <taxon>Gammaproteobacteria</taxon>
        <taxon>Alteromonadales</taxon>
        <taxon>Psychromonadaceae</taxon>
        <taxon>Corallincola</taxon>
    </lineage>
</organism>
<accession>A0A368MXD6</accession>
<reference evidence="4 5" key="1">
    <citation type="submission" date="2018-07" db="EMBL/GenBank/DDBJ databases">
        <title>Corallincola holothuriorum sp. nov., a new facultative anaerobe isolated from sea cucumber Apostichopus japonicus.</title>
        <authorList>
            <person name="Xia H."/>
        </authorList>
    </citation>
    <scope>NUCLEOTIDE SEQUENCE [LARGE SCALE GENOMIC DNA]</scope>
    <source>
        <strain evidence="4 5">C4</strain>
    </source>
</reference>
<protein>
    <submittedName>
        <fullName evidence="4">GNAT family N-acetyltransferase</fullName>
    </submittedName>
</protein>
<keyword evidence="2" id="KW-0012">Acyltransferase</keyword>
<dbReference type="PANTHER" id="PTHR43800:SF1">
    <property type="entry name" value="PEPTIDYL-LYSINE N-ACETYLTRANSFERASE YJAB"/>
    <property type="match status" value="1"/>
</dbReference>
<evidence type="ECO:0000256" key="2">
    <source>
        <dbReference type="ARBA" id="ARBA00023315"/>
    </source>
</evidence>
<dbReference type="PROSITE" id="PS51186">
    <property type="entry name" value="GNAT"/>
    <property type="match status" value="1"/>
</dbReference>
<dbReference type="AlphaFoldDB" id="A0A368MXD6"/>